<evidence type="ECO:0000256" key="8">
    <source>
        <dbReference type="ARBA" id="ARBA00023010"/>
    </source>
</evidence>
<evidence type="ECO:0000256" key="10">
    <source>
        <dbReference type="ARBA" id="ARBA00023132"/>
    </source>
</evidence>
<dbReference type="GO" id="GO:0005543">
    <property type="term" value="F:phospholipid binding"/>
    <property type="evidence" value="ECO:0007669"/>
    <property type="project" value="TreeGrafter"/>
</dbReference>
<dbReference type="FunFam" id="1.25.40.510:FF:000003">
    <property type="entry name" value="Nucleoporin GLE1"/>
    <property type="match status" value="1"/>
</dbReference>
<dbReference type="InterPro" id="IPR012476">
    <property type="entry name" value="GLE1"/>
</dbReference>
<evidence type="ECO:0000256" key="16">
    <source>
        <dbReference type="ARBA" id="ARBA00075681"/>
    </source>
</evidence>
<evidence type="ECO:0000313" key="20">
    <source>
        <dbReference type="Proteomes" id="UP000094565"/>
    </source>
</evidence>
<evidence type="ECO:0000256" key="1">
    <source>
        <dbReference type="ARBA" id="ARBA00004335"/>
    </source>
</evidence>
<feature type="region of interest" description="Disordered" evidence="18">
    <location>
        <begin position="58"/>
        <end position="87"/>
    </location>
</feature>
<proteinExistence type="inferred from homology"/>
<dbReference type="GO" id="GO:0016973">
    <property type="term" value="P:poly(A)+ mRNA export from nucleus"/>
    <property type="evidence" value="ECO:0007669"/>
    <property type="project" value="InterPro"/>
</dbReference>
<keyword evidence="12" id="KW-0539">Nucleus</keyword>
<feature type="coiled-coil region" evidence="17">
    <location>
        <begin position="102"/>
        <end position="232"/>
    </location>
</feature>
<evidence type="ECO:0000256" key="9">
    <source>
        <dbReference type="ARBA" id="ARBA00023054"/>
    </source>
</evidence>
<dbReference type="Proteomes" id="UP000094565">
    <property type="component" value="Chromosome 4"/>
</dbReference>
<dbReference type="Gene3D" id="1.25.40.510">
    <property type="entry name" value="GLE1-like"/>
    <property type="match status" value="1"/>
</dbReference>
<dbReference type="Pfam" id="PF07817">
    <property type="entry name" value="GLE1"/>
    <property type="match status" value="1"/>
</dbReference>
<dbReference type="PANTHER" id="PTHR12960">
    <property type="entry name" value="GLE-1-RELATED"/>
    <property type="match status" value="1"/>
</dbReference>
<dbReference type="PANTHER" id="PTHR12960:SF0">
    <property type="entry name" value="MRNA EXPORT FACTOR GLE1"/>
    <property type="match status" value="1"/>
</dbReference>
<dbReference type="EMBL" id="CP014587">
    <property type="protein sequence ID" value="ANZ77557.1"/>
    <property type="molecule type" value="Genomic_DNA"/>
</dbReference>
<evidence type="ECO:0000313" key="19">
    <source>
        <dbReference type="EMBL" id="ANZ77557.1"/>
    </source>
</evidence>
<evidence type="ECO:0000256" key="17">
    <source>
        <dbReference type="SAM" id="Coils"/>
    </source>
</evidence>
<dbReference type="GO" id="GO:0005737">
    <property type="term" value="C:cytoplasm"/>
    <property type="evidence" value="ECO:0007669"/>
    <property type="project" value="UniProtKB-ARBA"/>
</dbReference>
<keyword evidence="11" id="KW-0472">Membrane</keyword>
<name>A0A1B2JHN4_PICPA</name>
<evidence type="ECO:0000256" key="14">
    <source>
        <dbReference type="ARBA" id="ARBA00029983"/>
    </source>
</evidence>
<dbReference type="GO" id="GO:0000822">
    <property type="term" value="F:inositol hexakisphosphate binding"/>
    <property type="evidence" value="ECO:0007669"/>
    <property type="project" value="TreeGrafter"/>
</dbReference>
<dbReference type="GO" id="GO:0015031">
    <property type="term" value="P:protein transport"/>
    <property type="evidence" value="ECO:0007669"/>
    <property type="project" value="UniProtKB-KW"/>
</dbReference>
<evidence type="ECO:0000256" key="18">
    <source>
        <dbReference type="SAM" id="MobiDB-lite"/>
    </source>
</evidence>
<keyword evidence="8" id="KW-0811">Translocation</keyword>
<comment type="subcellular location">
    <subcellularLocation>
        <location evidence="1">Nucleus membrane</location>
        <topology evidence="1">Peripheral membrane protein</topology>
        <orientation evidence="1">Cytoplasmic side</orientation>
    </subcellularLocation>
    <subcellularLocation>
        <location evidence="3">Nucleus membrane</location>
        <topology evidence="3">Peripheral membrane protein</topology>
        <orientation evidence="3">Nucleoplasmic side</orientation>
    </subcellularLocation>
    <subcellularLocation>
        <location evidence="2">Nucleus</location>
        <location evidence="2">Nuclear pore complex</location>
    </subcellularLocation>
</comment>
<evidence type="ECO:0000256" key="15">
    <source>
        <dbReference type="ARBA" id="ARBA00075092"/>
    </source>
</evidence>
<feature type="compositionally biased region" description="Acidic residues" evidence="18">
    <location>
        <begin position="70"/>
        <end position="80"/>
    </location>
</feature>
<comment type="similarity">
    <text evidence="4">Belongs to the GLE1 family.</text>
</comment>
<protein>
    <recommendedName>
        <fullName evidence="13">mRNA export factor GLE1</fullName>
    </recommendedName>
    <alternativeName>
        <fullName evidence="15">Nuclear pore protein GLE1</fullName>
    </alternativeName>
    <alternativeName>
        <fullName evidence="14">Nucleoporin GLE1</fullName>
    </alternativeName>
    <alternativeName>
        <fullName evidence="16">RNA export factor GLE1</fullName>
    </alternativeName>
</protein>
<dbReference type="InterPro" id="IPR038506">
    <property type="entry name" value="GLE1-like_sf"/>
</dbReference>
<evidence type="ECO:0000256" key="6">
    <source>
        <dbReference type="ARBA" id="ARBA00022816"/>
    </source>
</evidence>
<dbReference type="GO" id="GO:0031965">
    <property type="term" value="C:nuclear membrane"/>
    <property type="evidence" value="ECO:0007669"/>
    <property type="project" value="UniProtKB-SubCell"/>
</dbReference>
<keyword evidence="6" id="KW-0509">mRNA transport</keyword>
<gene>
    <name evidence="19" type="primary">GLE1</name>
    <name evidence="19" type="ORF">ATY40_BA7504509</name>
</gene>
<evidence type="ECO:0000256" key="13">
    <source>
        <dbReference type="ARBA" id="ARBA00026227"/>
    </source>
</evidence>
<sequence>MRFGLPVDFYEDDAKEEDHQISVSNEKIRKDISELLSQLQLESVKKFPPPISIMEDTIRLPELKTTDYNSETEESAESDTSESQSLNAYFDSIQDYVERSLKQKISRQKESVNNVLLKLEEEKRKKEAERKAIEEAERLKKEEERRNQIMLAEQKKKKEEEERKRKEEEQKAKEKAERLMKEKREAELKAKEIEEAKKGFGITNFSDVEKQFVSYKKQIEQIKREIVEELKKPENSELKKQVNQLKRKINPKFGQLNNSTSQLQKITQEVLQLVGEAVNLGELGLKWILNFMAKAIVSQAETEVTVSPRAATPLANLAVSLMTQIPDFKTYLMARFVKKCPLIIGYTCNIDTEDGRIRMGWKRNSDGKWEDETRYNERLGGIAMVYFVITQLRVEPDLVPISESWRFLARMLNTPLELLSNVHFLVTSNWWDACAIEFVSTYGEQAKKLMNLVWDDWTASVSDKKFSGAARLRLLGEDYMNGSIEGLAEMDN</sequence>
<evidence type="ECO:0000256" key="11">
    <source>
        <dbReference type="ARBA" id="ARBA00023136"/>
    </source>
</evidence>
<keyword evidence="7" id="KW-0653">Protein transport</keyword>
<evidence type="ECO:0000256" key="2">
    <source>
        <dbReference type="ARBA" id="ARBA00004567"/>
    </source>
</evidence>
<evidence type="ECO:0000256" key="12">
    <source>
        <dbReference type="ARBA" id="ARBA00023242"/>
    </source>
</evidence>
<dbReference type="GO" id="GO:0044614">
    <property type="term" value="C:nuclear pore cytoplasmic filaments"/>
    <property type="evidence" value="ECO:0007669"/>
    <property type="project" value="TreeGrafter"/>
</dbReference>
<evidence type="ECO:0000256" key="5">
    <source>
        <dbReference type="ARBA" id="ARBA00022448"/>
    </source>
</evidence>
<dbReference type="OrthoDB" id="420884at2759"/>
<evidence type="ECO:0000256" key="7">
    <source>
        <dbReference type="ARBA" id="ARBA00022927"/>
    </source>
</evidence>
<keyword evidence="9 17" id="KW-0175">Coiled coil</keyword>
<accession>A0A1B2JHN4</accession>
<dbReference type="AlphaFoldDB" id="A0A1B2JHN4"/>
<keyword evidence="5" id="KW-0813">Transport</keyword>
<keyword evidence="20" id="KW-1185">Reference proteome</keyword>
<keyword evidence="10" id="KW-0906">Nuclear pore complex</keyword>
<organism evidence="19 20">
    <name type="scientific">Komagataella pastoris</name>
    <name type="common">Yeast</name>
    <name type="synonym">Pichia pastoris</name>
    <dbReference type="NCBI Taxonomy" id="4922"/>
    <lineage>
        <taxon>Eukaryota</taxon>
        <taxon>Fungi</taxon>
        <taxon>Dikarya</taxon>
        <taxon>Ascomycota</taxon>
        <taxon>Saccharomycotina</taxon>
        <taxon>Pichiomycetes</taxon>
        <taxon>Pichiales</taxon>
        <taxon>Pichiaceae</taxon>
        <taxon>Komagataella</taxon>
    </lineage>
</organism>
<reference evidence="19 20" key="1">
    <citation type="submission" date="2016-02" db="EMBL/GenBank/DDBJ databases">
        <title>Comparative genomic and transcriptomic foundation for Pichia pastoris.</title>
        <authorList>
            <person name="Love K.R."/>
            <person name="Shah K.A."/>
            <person name="Whittaker C.A."/>
            <person name="Wu J."/>
            <person name="Bartlett M.C."/>
            <person name="Ma D."/>
            <person name="Leeson R.L."/>
            <person name="Priest M."/>
            <person name="Young S.K."/>
            <person name="Love J.C."/>
        </authorList>
    </citation>
    <scope>NUCLEOTIDE SEQUENCE [LARGE SCALE GENOMIC DNA]</scope>
    <source>
        <strain evidence="19 20">ATCC 28485</strain>
    </source>
</reference>
<evidence type="ECO:0000256" key="4">
    <source>
        <dbReference type="ARBA" id="ARBA00011056"/>
    </source>
</evidence>
<evidence type="ECO:0000256" key="3">
    <source>
        <dbReference type="ARBA" id="ARBA00004620"/>
    </source>
</evidence>
<dbReference type="GO" id="GO:0031369">
    <property type="term" value="F:translation initiation factor binding"/>
    <property type="evidence" value="ECO:0007669"/>
    <property type="project" value="TreeGrafter"/>
</dbReference>